<organism evidence="2 3">
    <name type="scientific">Trichomonascus ciferrii</name>
    <dbReference type="NCBI Taxonomy" id="44093"/>
    <lineage>
        <taxon>Eukaryota</taxon>
        <taxon>Fungi</taxon>
        <taxon>Dikarya</taxon>
        <taxon>Ascomycota</taxon>
        <taxon>Saccharomycotina</taxon>
        <taxon>Dipodascomycetes</taxon>
        <taxon>Dipodascales</taxon>
        <taxon>Trichomonascaceae</taxon>
        <taxon>Trichomonascus</taxon>
        <taxon>Trichomonascus ciferrii complex</taxon>
    </lineage>
</organism>
<evidence type="ECO:0000313" key="3">
    <source>
        <dbReference type="Proteomes" id="UP000761534"/>
    </source>
</evidence>
<comment type="caution">
    <text evidence="2">The sequence shown here is derived from an EMBL/GenBank/DDBJ whole genome shotgun (WGS) entry which is preliminary data.</text>
</comment>
<name>A0A642V7Z0_9ASCO</name>
<dbReference type="Proteomes" id="UP000761534">
    <property type="component" value="Unassembled WGS sequence"/>
</dbReference>
<gene>
    <name evidence="2" type="ORF">TRICI_002029</name>
</gene>
<dbReference type="AlphaFoldDB" id="A0A642V7Z0"/>
<feature type="compositionally biased region" description="Basic and acidic residues" evidence="1">
    <location>
        <begin position="21"/>
        <end position="38"/>
    </location>
</feature>
<feature type="region of interest" description="Disordered" evidence="1">
    <location>
        <begin position="17"/>
        <end position="56"/>
    </location>
</feature>
<evidence type="ECO:0000256" key="1">
    <source>
        <dbReference type="SAM" id="MobiDB-lite"/>
    </source>
</evidence>
<evidence type="ECO:0000313" key="2">
    <source>
        <dbReference type="EMBL" id="KAA8915819.1"/>
    </source>
</evidence>
<dbReference type="EMBL" id="SWFS01000138">
    <property type="protein sequence ID" value="KAA8915819.1"/>
    <property type="molecule type" value="Genomic_DNA"/>
</dbReference>
<sequence>MQSKSISSSSLYMFDEPFVGGEEHHAHDASAEEGHGEASVHASRVHSEDASGPDLIHGAALELGDVQTHGPGVHIALDHAFVRVDWIDHQP</sequence>
<keyword evidence="3" id="KW-1185">Reference proteome</keyword>
<reference evidence="2" key="1">
    <citation type="journal article" date="2019" name="G3 (Bethesda)">
        <title>Genome Assemblies of Two Rare Opportunistic Yeast Pathogens: Diutina rugosa (syn. Candida rugosa) and Trichomonascus ciferrii (syn. Candida ciferrii).</title>
        <authorList>
            <person name="Mixao V."/>
            <person name="Saus E."/>
            <person name="Hansen A.P."/>
            <person name="Lass-Florl C."/>
            <person name="Gabaldon T."/>
        </authorList>
    </citation>
    <scope>NUCLEOTIDE SEQUENCE</scope>
    <source>
        <strain evidence="2">CBS 4856</strain>
    </source>
</reference>
<accession>A0A642V7Z0</accession>
<proteinExistence type="predicted"/>
<dbReference type="VEuPathDB" id="FungiDB:TRICI_002029"/>
<protein>
    <submittedName>
        <fullName evidence="2">Uncharacterized protein</fullName>
    </submittedName>
</protein>